<dbReference type="Pfam" id="PF14506">
    <property type="entry name" value="CppA_N"/>
    <property type="match status" value="1"/>
</dbReference>
<keyword evidence="4" id="KW-1185">Reference proteome</keyword>
<evidence type="ECO:0000313" key="3">
    <source>
        <dbReference type="EMBL" id="EHI74637.1"/>
    </source>
</evidence>
<dbReference type="STRING" id="873449.STRCR_0789"/>
<dbReference type="InterPro" id="IPR032702">
    <property type="entry name" value="CppA_N"/>
</dbReference>
<dbReference type="OrthoDB" id="2232397at2"/>
<dbReference type="eggNOG" id="COG0346">
    <property type="taxonomic scope" value="Bacteria"/>
</dbReference>
<accession>G5JRT1</accession>
<dbReference type="RefSeq" id="WP_004228079.1">
    <property type="nucleotide sequence ID" value="NZ_AEUV02000002.1"/>
</dbReference>
<dbReference type="Pfam" id="PF14507">
    <property type="entry name" value="CppA_C"/>
    <property type="match status" value="1"/>
</dbReference>
<proteinExistence type="predicted"/>
<dbReference type="Gene3D" id="3.10.180.10">
    <property type="entry name" value="2,3-Dihydroxybiphenyl 1,2-Dioxygenase, domain 1"/>
    <property type="match status" value="1"/>
</dbReference>
<protein>
    <submittedName>
        <fullName evidence="3">CppA family protein</fullName>
    </submittedName>
</protein>
<dbReference type="SUPFAM" id="SSF54593">
    <property type="entry name" value="Glyoxalase/Bleomycin resistance protein/Dihydroxybiphenyl dioxygenase"/>
    <property type="match status" value="2"/>
</dbReference>
<dbReference type="EMBL" id="AEUV02000002">
    <property type="protein sequence ID" value="EHI74637.1"/>
    <property type="molecule type" value="Genomic_DNA"/>
</dbReference>
<gene>
    <name evidence="3" type="ORF">STRCR_0789</name>
</gene>
<evidence type="ECO:0000259" key="1">
    <source>
        <dbReference type="Pfam" id="PF14506"/>
    </source>
</evidence>
<dbReference type="InterPro" id="IPR032703">
    <property type="entry name" value="CppA_C"/>
</dbReference>
<name>G5JRT1_STRCG</name>
<dbReference type="Gene3D" id="3.10.180.40">
    <property type="entry name" value="C3-degrading proteinase like domains"/>
    <property type="match status" value="1"/>
</dbReference>
<feature type="domain" description="CppA C-terminal" evidence="2">
    <location>
        <begin position="148"/>
        <end position="248"/>
    </location>
</feature>
<evidence type="ECO:0000313" key="4">
    <source>
        <dbReference type="Proteomes" id="UP000004322"/>
    </source>
</evidence>
<reference evidence="3" key="1">
    <citation type="submission" date="2011-07" db="EMBL/GenBank/DDBJ databases">
        <authorList>
            <person name="Stanhope M.J."/>
            <person name="Durkin A.S."/>
            <person name="Hostetler J."/>
            <person name="Kim M."/>
            <person name="Radune D."/>
            <person name="Singh I."/>
            <person name="Town C.D."/>
        </authorList>
    </citation>
    <scope>NUCLEOTIDE SEQUENCE [LARGE SCALE GENOMIC DNA]</scope>
    <source>
        <strain evidence="3">HS-6</strain>
    </source>
</reference>
<sequence>MSLFEGITLAAPFFRINNRERNTEFYRKNLGFKVLKEENSEVFFSGYINKNVKLVIEESPSMRVREVEGPKKLNRLEVRAQNPAEIEALLAQGVAYKRLFRGNKGYAYEVISPENDLVLLHAEDSSDCLEEISGAGLTFAALPEFQGLSDFQIANLVLNVADLEVSQEFYQVLAGLAFLPTLKAAQGSDLQAAENTTWDLEIIDYQVPTDYDFTALKAYLEAAGLSVYLDKGQTVLVVSDPSQIELWFSK</sequence>
<evidence type="ECO:0000259" key="2">
    <source>
        <dbReference type="Pfam" id="PF14507"/>
    </source>
</evidence>
<dbReference type="AlphaFoldDB" id="G5JRT1"/>
<dbReference type="Proteomes" id="UP000004322">
    <property type="component" value="Unassembled WGS sequence"/>
</dbReference>
<feature type="domain" description="CppA N-terminal" evidence="1">
    <location>
        <begin position="11"/>
        <end position="131"/>
    </location>
</feature>
<dbReference type="InterPro" id="IPR029068">
    <property type="entry name" value="Glyas_Bleomycin-R_OHBP_Dase"/>
</dbReference>
<comment type="caution">
    <text evidence="3">The sequence shown here is derived from an EMBL/GenBank/DDBJ whole genome shotgun (WGS) entry which is preliminary data.</text>
</comment>
<organism evidence="3 4">
    <name type="scientific">Streptococcus criceti HS-6</name>
    <dbReference type="NCBI Taxonomy" id="873449"/>
    <lineage>
        <taxon>Bacteria</taxon>
        <taxon>Bacillati</taxon>
        <taxon>Bacillota</taxon>
        <taxon>Bacilli</taxon>
        <taxon>Lactobacillales</taxon>
        <taxon>Streptococcaceae</taxon>
        <taxon>Streptococcus</taxon>
    </lineage>
</organism>